<evidence type="ECO:0000256" key="1">
    <source>
        <dbReference type="SAM" id="Phobius"/>
    </source>
</evidence>
<name>A0A318HZJ1_BURPY</name>
<protein>
    <submittedName>
        <fullName evidence="2">Uncharacterized protein</fullName>
    </submittedName>
</protein>
<proteinExistence type="predicted"/>
<accession>A0A318HZJ1</accession>
<dbReference type="Proteomes" id="UP000247755">
    <property type="component" value="Unassembled WGS sequence"/>
</dbReference>
<dbReference type="AlphaFoldDB" id="A0A318HZJ1"/>
<sequence length="166" mass="17595">MDVPPIIIARPPRHVTIALLVTAGTAIILSIAVLLWRFGPVMTAWGNVVEPHELVRYGIDPVPGRQAAIVPLPAHLAETAGSPTGRADIAVEVPTDDGGVRRVPGTLIKVLTAAPRERAIDAPDGRQRLVLIAFAAPTALSTDTRVTVRLRIATKAPRAPGWLSLL</sequence>
<dbReference type="EMBL" id="QJJY01000033">
    <property type="protein sequence ID" value="PXX23839.1"/>
    <property type="molecule type" value="Genomic_DNA"/>
</dbReference>
<organism evidence="2 3">
    <name type="scientific">Burkholderia pyrrocinia</name>
    <name type="common">Pseudomonas pyrrocinia</name>
    <dbReference type="NCBI Taxonomy" id="60550"/>
    <lineage>
        <taxon>Bacteria</taxon>
        <taxon>Pseudomonadati</taxon>
        <taxon>Pseudomonadota</taxon>
        <taxon>Betaproteobacteria</taxon>
        <taxon>Burkholderiales</taxon>
        <taxon>Burkholderiaceae</taxon>
        <taxon>Burkholderia</taxon>
        <taxon>Burkholderia cepacia complex</taxon>
    </lineage>
</organism>
<reference evidence="2 3" key="1">
    <citation type="submission" date="2018-05" db="EMBL/GenBank/DDBJ databases">
        <title>Comparative genomics of bacterial root endophytes of switchgrass collected from native prairies over two seasons.</title>
        <authorList>
            <person name="Tang Y."/>
        </authorList>
    </citation>
    <scope>NUCLEOTIDE SEQUENCE [LARGE SCALE GENOMIC DNA]</scope>
    <source>
        <strain evidence="2 3">NFIX32</strain>
    </source>
</reference>
<dbReference type="RefSeq" id="WP_143155801.1">
    <property type="nucleotide sequence ID" value="NZ_QJJY01000033.1"/>
</dbReference>
<evidence type="ECO:0000313" key="3">
    <source>
        <dbReference type="Proteomes" id="UP000247755"/>
    </source>
</evidence>
<keyword evidence="1" id="KW-0812">Transmembrane</keyword>
<comment type="caution">
    <text evidence="2">The sequence shown here is derived from an EMBL/GenBank/DDBJ whole genome shotgun (WGS) entry which is preliminary data.</text>
</comment>
<keyword evidence="1" id="KW-1133">Transmembrane helix</keyword>
<evidence type="ECO:0000313" key="2">
    <source>
        <dbReference type="EMBL" id="PXX23839.1"/>
    </source>
</evidence>
<feature type="transmembrane region" description="Helical" evidence="1">
    <location>
        <begin position="15"/>
        <end position="36"/>
    </location>
</feature>
<keyword evidence="1" id="KW-0472">Membrane</keyword>
<gene>
    <name evidence="2" type="ORF">NA66_103355</name>
</gene>